<dbReference type="Gene3D" id="1.10.10.2910">
    <property type="match status" value="1"/>
</dbReference>
<accession>A0A6N2WMP1</accession>
<sequence length="229" mass="27355">MDYQSLYDSILYAYTFFGIDSFPVDCFELVRKCGFRTVKYTDLSDKKRIACRTLSEDACLLDGTLFYEAKAHSRRIQFTIAHEFGHVFLKTDNEDKADEFASHFLAPRILIHKYKCHDAIQIHDTFGLSYQASNRALMSYKEWFRNISYSATRKPTEPELELEQIFFPEQEEAPAIMVEKQMKSVKSRRRQRLRRELDERSSFMEYLRNQRENYDFELAERQYLYGNDL</sequence>
<proteinExistence type="predicted"/>
<evidence type="ECO:0000313" key="2">
    <source>
        <dbReference type="EMBL" id="VYT43453.1"/>
    </source>
</evidence>
<dbReference type="InterPro" id="IPR010359">
    <property type="entry name" value="IrrE_HExxH"/>
</dbReference>
<dbReference type="Pfam" id="PF06114">
    <property type="entry name" value="Peptidase_M78"/>
    <property type="match status" value="1"/>
</dbReference>
<organism evidence="2">
    <name type="scientific">Enterocloster bolteae</name>
    <dbReference type="NCBI Taxonomy" id="208479"/>
    <lineage>
        <taxon>Bacteria</taxon>
        <taxon>Bacillati</taxon>
        <taxon>Bacillota</taxon>
        <taxon>Clostridia</taxon>
        <taxon>Lachnospirales</taxon>
        <taxon>Lachnospiraceae</taxon>
        <taxon>Enterocloster</taxon>
    </lineage>
</organism>
<dbReference type="EMBL" id="CACRTF010000017">
    <property type="protein sequence ID" value="VYT43453.1"/>
    <property type="molecule type" value="Genomic_DNA"/>
</dbReference>
<name>A0A6N2WMP1_9FIRM</name>
<gene>
    <name evidence="2" type="ORF">CBLFYP116_03770</name>
</gene>
<protein>
    <recommendedName>
        <fullName evidence="1">IrrE N-terminal-like domain-containing protein</fullName>
    </recommendedName>
</protein>
<evidence type="ECO:0000259" key="1">
    <source>
        <dbReference type="Pfam" id="PF06114"/>
    </source>
</evidence>
<feature type="domain" description="IrrE N-terminal-like" evidence="1">
    <location>
        <begin position="62"/>
        <end position="137"/>
    </location>
</feature>
<reference evidence="2" key="1">
    <citation type="submission" date="2019-11" db="EMBL/GenBank/DDBJ databases">
        <authorList>
            <person name="Feng L."/>
        </authorList>
    </citation>
    <scope>NUCLEOTIDE SEQUENCE</scope>
    <source>
        <strain evidence="2">CbolteaeLFYP116</strain>
    </source>
</reference>
<dbReference type="RefSeq" id="WP_002578507.1">
    <property type="nucleotide sequence ID" value="NZ_CACRTF010000017.1"/>
</dbReference>
<dbReference type="AlphaFoldDB" id="A0A6N2WMP1"/>